<evidence type="ECO:0000256" key="1">
    <source>
        <dbReference type="SAM" id="MobiDB-lite"/>
    </source>
</evidence>
<proteinExistence type="predicted"/>
<dbReference type="EMBL" id="JBCGBO010000002">
    <property type="protein sequence ID" value="KAK9223173.1"/>
    <property type="molecule type" value="Genomic_DNA"/>
</dbReference>
<dbReference type="PANTHER" id="PTHR31949:SF6">
    <property type="entry name" value="DUF4005 DOMAIN-CONTAINING PROTEIN"/>
    <property type="match status" value="1"/>
</dbReference>
<reference evidence="2 3" key="1">
    <citation type="submission" date="2024-05" db="EMBL/GenBank/DDBJ databases">
        <title>Haplotype-resolved chromosome-level genome assembly of Huyou (Citrus changshanensis).</title>
        <authorList>
            <person name="Miao C."/>
            <person name="Chen W."/>
            <person name="Wu Y."/>
            <person name="Wang L."/>
            <person name="Zhao S."/>
            <person name="Grierson D."/>
            <person name="Xu C."/>
            <person name="Chen K."/>
        </authorList>
    </citation>
    <scope>NUCLEOTIDE SEQUENCE [LARGE SCALE GENOMIC DNA]</scope>
    <source>
        <strain evidence="2">01-14</strain>
        <tissue evidence="2">Leaf</tissue>
    </source>
</reference>
<sequence length="530" mass="59843">MDIVPLAYYERLNRYWRRRKYQRINGASHGKRKLKILRLGGGAADAPRRRLWRIRRVPKLHWKMISPIKLLAKIRDAYVGMMICLANKMANTDINGGLFKSKKNIAKQREVSILVSSGEQVDSRLVLEIYNRKMKSIKGTGGGGRKFSMIPFVERKNIDKDEDLVLFRELNKREKDRFASLLQPVSDEFEPNAGNHALYRIGSGKKGSGNEFLGENNNKNDYDWLKTPPATPLFPSLEMEATAPELVVQREIPIIQPLSRFAGNSAATIKGRPNSPKPKPKPKIPVRSITRSQRPNINSSTETKNTKETTFPNYNKTTTSSSPTTHLIPNSKRTDTNQKESQDHFDFITSNLSKTLGLTDTKTKPRSRGVSPSMRSTIPAQIPGFSNETPPNLRTDHRSTSATRGRPVTNQSPSTNINQRPKSVTRSRKVDDQLLVKQKESDQKGRIQTQILGSRMVEKVMNARKSGAEERETKANLRCPNNSEVTAGFIARNMMPKSSLNNMPLKHNVEIKREGTNARHLGTVRRKSST</sequence>
<dbReference type="GO" id="GO:0043622">
    <property type="term" value="P:cortical microtubule organization"/>
    <property type="evidence" value="ECO:0007669"/>
    <property type="project" value="TreeGrafter"/>
</dbReference>
<feature type="region of interest" description="Disordered" evidence="1">
    <location>
        <begin position="356"/>
        <end position="429"/>
    </location>
</feature>
<feature type="region of interest" description="Disordered" evidence="1">
    <location>
        <begin position="265"/>
        <end position="340"/>
    </location>
</feature>
<dbReference type="AlphaFoldDB" id="A0AAP0MYM0"/>
<gene>
    <name evidence="2" type="ORF">WN944_011615</name>
</gene>
<name>A0AAP0MYM0_9ROSI</name>
<comment type="caution">
    <text evidence="2">The sequence shown here is derived from an EMBL/GenBank/DDBJ whole genome shotgun (WGS) entry which is preliminary data.</text>
</comment>
<organism evidence="2 3">
    <name type="scientific">Citrus x changshan-huyou</name>
    <dbReference type="NCBI Taxonomy" id="2935761"/>
    <lineage>
        <taxon>Eukaryota</taxon>
        <taxon>Viridiplantae</taxon>
        <taxon>Streptophyta</taxon>
        <taxon>Embryophyta</taxon>
        <taxon>Tracheophyta</taxon>
        <taxon>Spermatophyta</taxon>
        <taxon>Magnoliopsida</taxon>
        <taxon>eudicotyledons</taxon>
        <taxon>Gunneridae</taxon>
        <taxon>Pentapetalae</taxon>
        <taxon>rosids</taxon>
        <taxon>malvids</taxon>
        <taxon>Sapindales</taxon>
        <taxon>Rutaceae</taxon>
        <taxon>Aurantioideae</taxon>
        <taxon>Citrus</taxon>
    </lineage>
</organism>
<evidence type="ECO:0000313" key="2">
    <source>
        <dbReference type="EMBL" id="KAK9223173.1"/>
    </source>
</evidence>
<feature type="compositionally biased region" description="Polar residues" evidence="1">
    <location>
        <begin position="400"/>
        <end position="424"/>
    </location>
</feature>
<feature type="compositionally biased region" description="Polar residues" evidence="1">
    <location>
        <begin position="311"/>
        <end position="328"/>
    </location>
</feature>
<keyword evidence="3" id="KW-1185">Reference proteome</keyword>
<dbReference type="GO" id="GO:0055028">
    <property type="term" value="C:cortical microtubule"/>
    <property type="evidence" value="ECO:0007669"/>
    <property type="project" value="TreeGrafter"/>
</dbReference>
<dbReference type="PANTHER" id="PTHR31949">
    <property type="entry name" value="GASTRIC MUCIN-LIKE PROTEIN"/>
    <property type="match status" value="1"/>
</dbReference>
<evidence type="ECO:0000313" key="3">
    <source>
        <dbReference type="Proteomes" id="UP001428341"/>
    </source>
</evidence>
<protein>
    <submittedName>
        <fullName evidence="2">Uncharacterized protein</fullName>
    </submittedName>
</protein>
<feature type="compositionally biased region" description="Polar residues" evidence="1">
    <location>
        <begin position="373"/>
        <end position="392"/>
    </location>
</feature>
<dbReference type="Proteomes" id="UP001428341">
    <property type="component" value="Unassembled WGS sequence"/>
</dbReference>
<accession>A0AAP0MYM0</accession>